<keyword evidence="7" id="KW-1185">Reference proteome</keyword>
<dbReference type="InterPro" id="IPR036770">
    <property type="entry name" value="Ankyrin_rpt-contain_sf"/>
</dbReference>
<dbReference type="InterPro" id="IPR002110">
    <property type="entry name" value="Ankyrin_rpt"/>
</dbReference>
<dbReference type="Proteomes" id="UP000694925">
    <property type="component" value="Unplaced"/>
</dbReference>
<dbReference type="SUPFAM" id="SSF48403">
    <property type="entry name" value="Ankyrin repeat"/>
    <property type="match status" value="1"/>
</dbReference>
<evidence type="ECO:0000256" key="1">
    <source>
        <dbReference type="ARBA" id="ARBA00018419"/>
    </source>
</evidence>
<dbReference type="PANTHER" id="PTHR24119:SF0">
    <property type="entry name" value="ACYL-COA-BINDING DOMAIN-CONTAINING PROTEIN 6"/>
    <property type="match status" value="1"/>
</dbReference>
<dbReference type="GO" id="GO:0000062">
    <property type="term" value="F:fatty-acyl-CoA binding"/>
    <property type="evidence" value="ECO:0007669"/>
    <property type="project" value="InterPro"/>
</dbReference>
<sequence>MSREKMFNKAANHLQSLASELSATELLRFYALYKQATVGPCNALKPKWYQVQAKQKWEAWNSLNEMSSEDAMNNYIEELAKLNPNWEEDAQSESGGWVAISRLINTEEEISDNDKTFLDWVKDGQEEKVQELLGNEPELVNLRDEEGLLPIHWAADRGHLRITEELVKRQANVNSQDEDGQTPLHYAASCGHTDVVKYLLSIGARSMKDNSGMTPKDVAEEHLKDIL</sequence>
<dbReference type="Gene3D" id="1.25.40.20">
    <property type="entry name" value="Ankyrin repeat-containing domain"/>
    <property type="match status" value="1"/>
</dbReference>
<dbReference type="AlphaFoldDB" id="A0AAJ7N5U2"/>
<organism evidence="7 8">
    <name type="scientific">Ceratina calcarata</name>
    <dbReference type="NCBI Taxonomy" id="156304"/>
    <lineage>
        <taxon>Eukaryota</taxon>
        <taxon>Metazoa</taxon>
        <taxon>Ecdysozoa</taxon>
        <taxon>Arthropoda</taxon>
        <taxon>Hexapoda</taxon>
        <taxon>Insecta</taxon>
        <taxon>Pterygota</taxon>
        <taxon>Neoptera</taxon>
        <taxon>Endopterygota</taxon>
        <taxon>Hymenoptera</taxon>
        <taxon>Apocrita</taxon>
        <taxon>Aculeata</taxon>
        <taxon>Apoidea</taxon>
        <taxon>Anthophila</taxon>
        <taxon>Apidae</taxon>
        <taxon>Ceratina</taxon>
        <taxon>Zadontomerus</taxon>
    </lineage>
</organism>
<dbReference type="InterPro" id="IPR000582">
    <property type="entry name" value="Acyl-CoA-binding_protein"/>
</dbReference>
<keyword evidence="3 5" id="KW-0040">ANK repeat</keyword>
<dbReference type="GeneID" id="108624306"/>
<evidence type="ECO:0000256" key="3">
    <source>
        <dbReference type="ARBA" id="ARBA00023043"/>
    </source>
</evidence>
<dbReference type="PRINTS" id="PR00689">
    <property type="entry name" value="ACOABINDINGP"/>
</dbReference>
<keyword evidence="2" id="KW-0677">Repeat</keyword>
<dbReference type="Pfam" id="PF12796">
    <property type="entry name" value="Ank_2"/>
    <property type="match status" value="1"/>
</dbReference>
<dbReference type="Pfam" id="PF00887">
    <property type="entry name" value="ACBP"/>
    <property type="match status" value="1"/>
</dbReference>
<dbReference type="InterPro" id="IPR014352">
    <property type="entry name" value="FERM/acyl-CoA-bd_prot_sf"/>
</dbReference>
<dbReference type="PROSITE" id="PS51228">
    <property type="entry name" value="ACB_2"/>
    <property type="match status" value="1"/>
</dbReference>
<dbReference type="InterPro" id="IPR035984">
    <property type="entry name" value="Acyl-CoA-binding_sf"/>
</dbReference>
<reference evidence="8" key="1">
    <citation type="submission" date="2025-08" db="UniProtKB">
        <authorList>
            <consortium name="RefSeq"/>
        </authorList>
    </citation>
    <scope>IDENTIFICATION</scope>
    <source>
        <tissue evidence="8">Whole body</tissue>
    </source>
</reference>
<proteinExistence type="predicted"/>
<feature type="repeat" description="ANK" evidence="5">
    <location>
        <begin position="146"/>
        <end position="178"/>
    </location>
</feature>
<evidence type="ECO:0000256" key="4">
    <source>
        <dbReference type="ARBA" id="ARBA00023121"/>
    </source>
</evidence>
<dbReference type="KEGG" id="ccal:108624306"/>
<dbReference type="SUPFAM" id="SSF47027">
    <property type="entry name" value="Acyl-CoA binding protein"/>
    <property type="match status" value="1"/>
</dbReference>
<dbReference type="RefSeq" id="XP_017878997.1">
    <property type="nucleotide sequence ID" value="XM_018023508.2"/>
</dbReference>
<dbReference type="Gene3D" id="1.20.80.10">
    <property type="match status" value="1"/>
</dbReference>
<dbReference type="PROSITE" id="PS50297">
    <property type="entry name" value="ANK_REP_REGION"/>
    <property type="match status" value="2"/>
</dbReference>
<dbReference type="PROSITE" id="PS50088">
    <property type="entry name" value="ANK_REPEAT"/>
    <property type="match status" value="2"/>
</dbReference>
<protein>
    <recommendedName>
        <fullName evidence="1">Acyl-CoA-binding domain-containing protein 6</fullName>
    </recommendedName>
</protein>
<dbReference type="SMART" id="SM00248">
    <property type="entry name" value="ANK"/>
    <property type="match status" value="2"/>
</dbReference>
<evidence type="ECO:0000256" key="2">
    <source>
        <dbReference type="ARBA" id="ARBA00022737"/>
    </source>
</evidence>
<evidence type="ECO:0000259" key="6">
    <source>
        <dbReference type="PROSITE" id="PS51228"/>
    </source>
</evidence>
<feature type="repeat" description="ANK" evidence="5">
    <location>
        <begin position="179"/>
        <end position="211"/>
    </location>
</feature>
<gene>
    <name evidence="8" type="primary">LOC108624306</name>
</gene>
<evidence type="ECO:0000256" key="5">
    <source>
        <dbReference type="PROSITE-ProRule" id="PRU00023"/>
    </source>
</evidence>
<evidence type="ECO:0000313" key="8">
    <source>
        <dbReference type="RefSeq" id="XP_017878997.1"/>
    </source>
</evidence>
<evidence type="ECO:0000313" key="7">
    <source>
        <dbReference type="Proteomes" id="UP000694925"/>
    </source>
</evidence>
<keyword evidence="4" id="KW-0446">Lipid-binding</keyword>
<dbReference type="PANTHER" id="PTHR24119">
    <property type="entry name" value="ACYL-COA-BINDING DOMAIN-CONTAINING PROTEIN 6"/>
    <property type="match status" value="1"/>
</dbReference>
<feature type="domain" description="ACB" evidence="6">
    <location>
        <begin position="3"/>
        <end position="88"/>
    </location>
</feature>
<name>A0AAJ7N5U2_9HYME</name>
<accession>A0AAJ7N5U2</accession>